<dbReference type="HOGENOM" id="CLU_2529025_0_0_1"/>
<gene>
    <name evidence="1" type="ORF">AG1IA_09350</name>
</gene>
<protein>
    <submittedName>
        <fullName evidence="1">Uncharacterized protein</fullName>
    </submittedName>
</protein>
<sequence length="84" mass="9887">MWFLKSYHPSDVPRTYIEILKTRAGCNGIMACGLRKTRFHQRGIRRSREPDCGRWRINYRGDLTWRAGSGLLRKIHISALQRIS</sequence>
<name>L8WEJ3_THACA</name>
<comment type="caution">
    <text evidence="1">The sequence shown here is derived from an EMBL/GenBank/DDBJ whole genome shotgun (WGS) entry which is preliminary data.</text>
</comment>
<dbReference type="AlphaFoldDB" id="L8WEJ3"/>
<dbReference type="Proteomes" id="UP000011668">
    <property type="component" value="Unassembled WGS sequence"/>
</dbReference>
<keyword evidence="2" id="KW-1185">Reference proteome</keyword>
<organism evidence="1 2">
    <name type="scientific">Thanatephorus cucumeris (strain AG1-IA)</name>
    <name type="common">Rice sheath blight fungus</name>
    <name type="synonym">Rhizoctonia solani</name>
    <dbReference type="NCBI Taxonomy" id="983506"/>
    <lineage>
        <taxon>Eukaryota</taxon>
        <taxon>Fungi</taxon>
        <taxon>Dikarya</taxon>
        <taxon>Basidiomycota</taxon>
        <taxon>Agaricomycotina</taxon>
        <taxon>Agaricomycetes</taxon>
        <taxon>Cantharellales</taxon>
        <taxon>Ceratobasidiaceae</taxon>
        <taxon>Rhizoctonia</taxon>
        <taxon>Rhizoctonia solani AG-1</taxon>
    </lineage>
</organism>
<accession>L8WEJ3</accession>
<reference evidence="1 2" key="1">
    <citation type="journal article" date="2013" name="Nat. Commun.">
        <title>The evolution and pathogenic mechanisms of the rice sheath blight pathogen.</title>
        <authorList>
            <person name="Zheng A."/>
            <person name="Lin R."/>
            <person name="Xu L."/>
            <person name="Qin P."/>
            <person name="Tang C."/>
            <person name="Ai P."/>
            <person name="Zhang D."/>
            <person name="Liu Y."/>
            <person name="Sun Z."/>
            <person name="Feng H."/>
            <person name="Wang Y."/>
            <person name="Chen Y."/>
            <person name="Liang X."/>
            <person name="Fu R."/>
            <person name="Li Q."/>
            <person name="Zhang J."/>
            <person name="Yu X."/>
            <person name="Xie Z."/>
            <person name="Ding L."/>
            <person name="Guan P."/>
            <person name="Tang J."/>
            <person name="Liang Y."/>
            <person name="Wang S."/>
            <person name="Deng Q."/>
            <person name="Li S."/>
            <person name="Zhu J."/>
            <person name="Wang L."/>
            <person name="Liu H."/>
            <person name="Li P."/>
        </authorList>
    </citation>
    <scope>NUCLEOTIDE SEQUENCE [LARGE SCALE GENOMIC DNA]</scope>
    <source>
        <strain evidence="2">AG-1 IA</strain>
    </source>
</reference>
<dbReference type="EMBL" id="AFRT01003202">
    <property type="protein sequence ID" value="ELU36616.1"/>
    <property type="molecule type" value="Genomic_DNA"/>
</dbReference>
<proteinExistence type="predicted"/>
<evidence type="ECO:0000313" key="2">
    <source>
        <dbReference type="Proteomes" id="UP000011668"/>
    </source>
</evidence>
<evidence type="ECO:0000313" key="1">
    <source>
        <dbReference type="EMBL" id="ELU36616.1"/>
    </source>
</evidence>